<dbReference type="SMART" id="SM00597">
    <property type="entry name" value="ZnF_TTF"/>
    <property type="match status" value="1"/>
</dbReference>
<feature type="domain" description="TTF-type" evidence="2">
    <location>
        <begin position="136"/>
        <end position="231"/>
    </location>
</feature>
<evidence type="ECO:0000259" key="2">
    <source>
        <dbReference type="SMART" id="SM00597"/>
    </source>
</evidence>
<protein>
    <recommendedName>
        <fullName evidence="2">TTF-type domain-containing protein</fullName>
    </recommendedName>
</protein>
<dbReference type="PANTHER" id="PTHR11697">
    <property type="entry name" value="GENERAL TRANSCRIPTION FACTOR 2-RELATED ZINC FINGER PROTEIN"/>
    <property type="match status" value="1"/>
</dbReference>
<feature type="compositionally biased region" description="Pro residues" evidence="1">
    <location>
        <begin position="20"/>
        <end position="29"/>
    </location>
</feature>
<evidence type="ECO:0000313" key="4">
    <source>
        <dbReference type="Proteomes" id="UP000015106"/>
    </source>
</evidence>
<feature type="region of interest" description="Disordered" evidence="1">
    <location>
        <begin position="1"/>
        <end position="38"/>
    </location>
</feature>
<sequence length="847" mass="96669">MKRKTMSMHSFYASSSITPPQRPAPPPTDVEPELEPTNVTANPLPLIVVGTIPPPERPNESPNVEMNHTTIDESTNQPRQPIPEFHPSQIISDLGLRIPIEDYAPEIRSDVRRAYLLKGRNKAIGHNFEKTKDGRIWRSFQPAWFDTYDWLEYSVEKETAFCFHCFLFKKPSQAIRFGNDVFTKDGYTRWKTALSNFRKHVGGPSSYHNIAKGDCDDFNNQRASVATQFRVYSKESEISYKIRLTASLDCARYLIAQGEAFRGHDESSTSINKGNFRELLDWYKDKKEDVKEAFDKGPGNAQMICSDIQKDLATACAMEVTKVIKNDIGDKNFSILIDEARDCSIKEQMAVIVRFLDDHGVLQERFLAIKHITDCTSAGIKKALVDVLEYHGLSTSRLRGQGYDGASNMRGEFNGLQKLVRDEAPYAFYVHCFAHQLQLVVVNVAQCSPAIADFFNYIPLIVTQVCSSCKRKDALLAKHQDELLDLMENGKITAGTGLHQESNITRPGDTRWGSHLKTLLRIFTMWNAVVEVLGIVVVDAREHTCQGGARGLLKNMECFEFVFIMLFLINLLSNTNHLSQALQRKNQNIVEAMCLILDVKESLQSMRDNGWESLFCQAKNFCETHGIDVPNMDDLVGAMGQSVRTKNKVTRLHYYKVSIFNVAIDATITEMNHRFNEVSTELLDCMSCLNPANNFSKFNVDKLIRLAEIYDEDFTEADRLMLGVDLPRFLMNIRRSEEFNGCRDVSTLARLMVETMKHTSFQLVYRLIELTLILPVATSSIERIFSAMKIIKTDLRNKLSDDWLNDLMVCYCEKEIFRSIPDDQIMIQFQKMRDRKGHLPHEFHVIS</sequence>
<dbReference type="InterPro" id="IPR055298">
    <property type="entry name" value="AtLOH3-like"/>
</dbReference>
<accession>A0A8R7P3Q0</accession>
<dbReference type="Gramene" id="TuG1812G0100004550.01.T03">
    <property type="protein sequence ID" value="TuG1812G0100004550.01.T03"/>
    <property type="gene ID" value="TuG1812G0100004550.01"/>
</dbReference>
<dbReference type="PANTHER" id="PTHR11697:SF230">
    <property type="entry name" value="ZINC FINGER, MYM DOMAIN CONTAINING 1"/>
    <property type="match status" value="1"/>
</dbReference>
<reference evidence="4" key="1">
    <citation type="journal article" date="2013" name="Nature">
        <title>Draft genome of the wheat A-genome progenitor Triticum urartu.</title>
        <authorList>
            <person name="Ling H.Q."/>
            <person name="Zhao S."/>
            <person name="Liu D."/>
            <person name="Wang J."/>
            <person name="Sun H."/>
            <person name="Zhang C."/>
            <person name="Fan H."/>
            <person name="Li D."/>
            <person name="Dong L."/>
            <person name="Tao Y."/>
            <person name="Gao C."/>
            <person name="Wu H."/>
            <person name="Li Y."/>
            <person name="Cui Y."/>
            <person name="Guo X."/>
            <person name="Zheng S."/>
            <person name="Wang B."/>
            <person name="Yu K."/>
            <person name="Liang Q."/>
            <person name="Yang W."/>
            <person name="Lou X."/>
            <person name="Chen J."/>
            <person name="Feng M."/>
            <person name="Jian J."/>
            <person name="Zhang X."/>
            <person name="Luo G."/>
            <person name="Jiang Y."/>
            <person name="Liu J."/>
            <person name="Wang Z."/>
            <person name="Sha Y."/>
            <person name="Zhang B."/>
            <person name="Wu H."/>
            <person name="Tang D."/>
            <person name="Shen Q."/>
            <person name="Xue P."/>
            <person name="Zou S."/>
            <person name="Wang X."/>
            <person name="Liu X."/>
            <person name="Wang F."/>
            <person name="Yang Y."/>
            <person name="An X."/>
            <person name="Dong Z."/>
            <person name="Zhang K."/>
            <person name="Zhang X."/>
            <person name="Luo M.C."/>
            <person name="Dvorak J."/>
            <person name="Tong Y."/>
            <person name="Wang J."/>
            <person name="Yang H."/>
            <person name="Li Z."/>
            <person name="Wang D."/>
            <person name="Zhang A."/>
            <person name="Wang J."/>
        </authorList>
    </citation>
    <scope>NUCLEOTIDE SEQUENCE</scope>
    <source>
        <strain evidence="4">cv. G1812</strain>
    </source>
</reference>
<evidence type="ECO:0000256" key="1">
    <source>
        <dbReference type="SAM" id="MobiDB-lite"/>
    </source>
</evidence>
<gene>
    <name evidence="3" type="primary">LOC125533161</name>
</gene>
<name>A0A8R7P3Q0_TRIUA</name>
<dbReference type="InterPro" id="IPR012337">
    <property type="entry name" value="RNaseH-like_sf"/>
</dbReference>
<dbReference type="SUPFAM" id="SSF53098">
    <property type="entry name" value="Ribonuclease H-like"/>
    <property type="match status" value="1"/>
</dbReference>
<organism evidence="3 4">
    <name type="scientific">Triticum urartu</name>
    <name type="common">Red wild einkorn</name>
    <name type="synonym">Crithodium urartu</name>
    <dbReference type="NCBI Taxonomy" id="4572"/>
    <lineage>
        <taxon>Eukaryota</taxon>
        <taxon>Viridiplantae</taxon>
        <taxon>Streptophyta</taxon>
        <taxon>Embryophyta</taxon>
        <taxon>Tracheophyta</taxon>
        <taxon>Spermatophyta</taxon>
        <taxon>Magnoliopsida</taxon>
        <taxon>Liliopsida</taxon>
        <taxon>Poales</taxon>
        <taxon>Poaceae</taxon>
        <taxon>BOP clade</taxon>
        <taxon>Pooideae</taxon>
        <taxon>Triticodae</taxon>
        <taxon>Triticeae</taxon>
        <taxon>Triticinae</taxon>
        <taxon>Triticum</taxon>
    </lineage>
</organism>
<dbReference type="Pfam" id="PF14291">
    <property type="entry name" value="DUF4371"/>
    <property type="match status" value="1"/>
</dbReference>
<reference evidence="3" key="3">
    <citation type="submission" date="2022-06" db="UniProtKB">
        <authorList>
            <consortium name="EnsemblPlants"/>
        </authorList>
    </citation>
    <scope>IDENTIFICATION</scope>
</reference>
<reference evidence="3" key="2">
    <citation type="submission" date="2018-03" db="EMBL/GenBank/DDBJ databases">
        <title>The Triticum urartu genome reveals the dynamic nature of wheat genome evolution.</title>
        <authorList>
            <person name="Ling H."/>
            <person name="Ma B."/>
            <person name="Shi X."/>
            <person name="Liu H."/>
            <person name="Dong L."/>
            <person name="Sun H."/>
            <person name="Cao Y."/>
            <person name="Gao Q."/>
            <person name="Zheng S."/>
            <person name="Li Y."/>
            <person name="Yu Y."/>
            <person name="Du H."/>
            <person name="Qi M."/>
            <person name="Li Y."/>
            <person name="Yu H."/>
            <person name="Cui Y."/>
            <person name="Wang N."/>
            <person name="Chen C."/>
            <person name="Wu H."/>
            <person name="Zhao Y."/>
            <person name="Zhang J."/>
            <person name="Li Y."/>
            <person name="Zhou W."/>
            <person name="Zhang B."/>
            <person name="Hu W."/>
            <person name="Eijk M."/>
            <person name="Tang J."/>
            <person name="Witsenboer H."/>
            <person name="Zhao S."/>
            <person name="Li Z."/>
            <person name="Zhang A."/>
            <person name="Wang D."/>
            <person name="Liang C."/>
        </authorList>
    </citation>
    <scope>NUCLEOTIDE SEQUENCE [LARGE SCALE GENOMIC DNA]</scope>
    <source>
        <strain evidence="3">cv. G1812</strain>
    </source>
</reference>
<proteinExistence type="predicted"/>
<evidence type="ECO:0000313" key="3">
    <source>
        <dbReference type="EnsemblPlants" id="TuG1812G0100004550.01.T03"/>
    </source>
</evidence>
<dbReference type="InterPro" id="IPR006580">
    <property type="entry name" value="Znf_TTF"/>
</dbReference>
<keyword evidence="4" id="KW-1185">Reference proteome</keyword>
<dbReference type="EnsemblPlants" id="TuG1812G0100004550.01.T03">
    <property type="protein sequence ID" value="TuG1812G0100004550.01.T03"/>
    <property type="gene ID" value="TuG1812G0100004550.01"/>
</dbReference>
<dbReference type="InterPro" id="IPR025398">
    <property type="entry name" value="DUF4371"/>
</dbReference>
<dbReference type="AlphaFoldDB" id="A0A8R7P3Q0"/>
<dbReference type="Proteomes" id="UP000015106">
    <property type="component" value="Chromosome 1"/>
</dbReference>